<evidence type="ECO:0000256" key="1">
    <source>
        <dbReference type="SAM" id="Coils"/>
    </source>
</evidence>
<dbReference type="Gene3D" id="3.30.70.1440">
    <property type="entry name" value="Multidrug efflux transporter AcrB pore domain"/>
    <property type="match status" value="1"/>
</dbReference>
<dbReference type="SUPFAM" id="SSF82866">
    <property type="entry name" value="Multidrug efflux transporter AcrB transmembrane domain"/>
    <property type="match status" value="2"/>
</dbReference>
<evidence type="ECO:0000313" key="5">
    <source>
        <dbReference type="Proteomes" id="UP001596505"/>
    </source>
</evidence>
<feature type="transmembrane region" description="Helical" evidence="3">
    <location>
        <begin position="388"/>
        <end position="405"/>
    </location>
</feature>
<dbReference type="PRINTS" id="PR00702">
    <property type="entry name" value="ACRIFLAVINRP"/>
</dbReference>
<dbReference type="Gene3D" id="3.30.70.1430">
    <property type="entry name" value="Multidrug efflux transporter AcrB pore domain"/>
    <property type="match status" value="2"/>
</dbReference>
<keyword evidence="3" id="KW-1133">Transmembrane helix</keyword>
<dbReference type="RefSeq" id="WP_380962376.1">
    <property type="nucleotide sequence ID" value="NZ_JBHTCO010000001.1"/>
</dbReference>
<feature type="transmembrane region" description="Helical" evidence="3">
    <location>
        <begin position="490"/>
        <end position="517"/>
    </location>
</feature>
<gene>
    <name evidence="4" type="ORF">ACFQRG_00130</name>
</gene>
<accession>A0ABW2PPS7</accession>
<feature type="region of interest" description="Disordered" evidence="2">
    <location>
        <begin position="241"/>
        <end position="281"/>
    </location>
</feature>
<reference evidence="5" key="1">
    <citation type="journal article" date="2019" name="Int. J. Syst. Evol. Microbiol.">
        <title>The Global Catalogue of Microorganisms (GCM) 10K type strain sequencing project: providing services to taxonomists for standard genome sequencing and annotation.</title>
        <authorList>
            <consortium name="The Broad Institute Genomics Platform"/>
            <consortium name="The Broad Institute Genome Sequencing Center for Infectious Disease"/>
            <person name="Wu L."/>
            <person name="Ma J."/>
        </authorList>
    </citation>
    <scope>NUCLEOTIDE SEQUENCE [LARGE SCALE GENOMIC DNA]</scope>
    <source>
        <strain evidence="5">CGMCC 1.16305</strain>
    </source>
</reference>
<feature type="coiled-coil region" evidence="1">
    <location>
        <begin position="704"/>
        <end position="734"/>
    </location>
</feature>
<evidence type="ECO:0000256" key="2">
    <source>
        <dbReference type="SAM" id="MobiDB-lite"/>
    </source>
</evidence>
<dbReference type="PANTHER" id="PTHR32063">
    <property type="match status" value="1"/>
</dbReference>
<keyword evidence="3" id="KW-0472">Membrane</keyword>
<dbReference type="InterPro" id="IPR001036">
    <property type="entry name" value="Acrflvin-R"/>
</dbReference>
<dbReference type="InterPro" id="IPR027463">
    <property type="entry name" value="AcrB_DN_DC_subdom"/>
</dbReference>
<dbReference type="Gene3D" id="1.20.1640.10">
    <property type="entry name" value="Multidrug efflux transporter AcrB transmembrane domain"/>
    <property type="match status" value="3"/>
</dbReference>
<dbReference type="Gene3D" id="3.30.2090.10">
    <property type="entry name" value="Multidrug efflux transporter AcrB TolC docking domain, DN and DC subdomains"/>
    <property type="match status" value="3"/>
</dbReference>
<dbReference type="EMBL" id="JBHTCO010000001">
    <property type="protein sequence ID" value="MFC7391419.1"/>
    <property type="molecule type" value="Genomic_DNA"/>
</dbReference>
<protein>
    <submittedName>
        <fullName evidence="4">Efflux RND transporter permease subunit</fullName>
    </submittedName>
</protein>
<keyword evidence="3" id="KW-0812">Transmembrane</keyword>
<feature type="transmembrane region" description="Helical" evidence="3">
    <location>
        <begin position="906"/>
        <end position="926"/>
    </location>
</feature>
<feature type="transmembrane region" description="Helical" evidence="3">
    <location>
        <begin position="932"/>
        <end position="953"/>
    </location>
</feature>
<feature type="compositionally biased region" description="Polar residues" evidence="2">
    <location>
        <begin position="268"/>
        <end position="281"/>
    </location>
</feature>
<dbReference type="Gene3D" id="3.30.70.1320">
    <property type="entry name" value="Multidrug efflux transporter AcrB pore domain like"/>
    <property type="match status" value="2"/>
</dbReference>
<dbReference type="SUPFAM" id="SSF82714">
    <property type="entry name" value="Multidrug efflux transporter AcrB TolC docking domain, DN and DC subdomains"/>
    <property type="match status" value="2"/>
</dbReference>
<dbReference type="Pfam" id="PF00873">
    <property type="entry name" value="ACR_tran"/>
    <property type="match status" value="2"/>
</dbReference>
<feature type="compositionally biased region" description="Low complexity" evidence="2">
    <location>
        <begin position="248"/>
        <end position="265"/>
    </location>
</feature>
<name>A0ABW2PPS7_9BACL</name>
<feature type="transmembrane region" description="Helical" evidence="3">
    <location>
        <begin position="553"/>
        <end position="578"/>
    </location>
</feature>
<proteinExistence type="predicted"/>
<comment type="caution">
    <text evidence="4">The sequence shown here is derived from an EMBL/GenBank/DDBJ whole genome shotgun (WGS) entry which is preliminary data.</text>
</comment>
<keyword evidence="1" id="KW-0175">Coiled coil</keyword>
<dbReference type="PANTHER" id="PTHR32063:SF0">
    <property type="entry name" value="SWARMING MOTILITY PROTEIN SWRC"/>
    <property type="match status" value="1"/>
</dbReference>
<evidence type="ECO:0000256" key="3">
    <source>
        <dbReference type="SAM" id="Phobius"/>
    </source>
</evidence>
<sequence length="1047" mass="113632">MNALTRFSLKNPVAIVLIAVLLLIGGVYSFSSLKMDLLPDATFPQLSIQATYPGASPTDVDDKVISPLEDKFKGLNHLKTMQSSSYENTGIINLTFPFNTDMDKMEREVNKLIDSAHLPDNASTDVNQFSFGSLPIYSISLFAKGDANINKIVNDDIVPDLERIPGVSSVSAGGDKEHYLNVIVDKDKARQAGISLNTIENAIKDKFVSSPAGTITKNNAEIPVKVDEKLKDVKALKNLQIQPGGGSTQAQPSSQGQPSAKSGAQIKGSLQGTAPQGSSQGIQAPAVKLGNIAKIKEIKDQTEYTRYNLKPAISIAVSKQQSANTVDVSNKVMDVLHKYNDQVNYAVGFGQAEGIKASVKSLVREGLLGAIFASIAVLIFLKNIRATIIAIISIPLSLLVSSIFLKSMDITLNVMTLGGMAVAVGRVVDDSIVVIENIYRRIKNSGGKKPSNELIRQSTKEILRAITSSTITTIVVFLPLGFVGGITGKFFLPFALTIVFSLLASLLVAVTIVPIFAKLSFKKEGQKEERWDWLRPVRRAYLWLVKKALNHKIIVLTILLLLLICSFIAVPSLGFTFLPNDEQKTAVATINLPAATSLNKTNDVSLDIEKYLKHKKTIKDISAEIGSRDYQTGVKSDNVINYFITLKKNVNVENEVNSLTKEINKMTKDKAPGSEINVQDMSSQTGPSNNNVNIDLYSNDMSALEKASSNVENYMKKQNDLKSVKNNLTKKQTEWVVQIDPKKASEYGVSSAMILGTINDQTQPVTIDDVSLKGSDSIKLSYDKDIHSENQIKDTPIFTQKGTIPLSKIADVKQTQALTAIQKLDGKVYARVSAEITGDNIAKATANVTQGVKKHVDLPHNVTFKTGGGSDDTTKAFKDLIIAMLIAIGLVYLTMLITFGKARTPFIVLSSLVFVPFGAILGLLITGEPLSISVMIGVLMLIGIVTTNAIVFIDRIGQNRDQKGMTVREAVLEAGQTRLRPILMTAFATITALIPLAFSTSEGTLISKGLAVVVIGGLTTSTLLTLILLPVLYELFFRKTVKKELRD</sequence>
<evidence type="ECO:0000313" key="4">
    <source>
        <dbReference type="EMBL" id="MFC7391419.1"/>
    </source>
</evidence>
<keyword evidence="5" id="KW-1185">Reference proteome</keyword>
<feature type="transmembrane region" description="Helical" evidence="3">
    <location>
        <begin position="462"/>
        <end position="484"/>
    </location>
</feature>
<dbReference type="Proteomes" id="UP001596505">
    <property type="component" value="Unassembled WGS sequence"/>
</dbReference>
<feature type="transmembrane region" description="Helical" evidence="3">
    <location>
        <begin position="982"/>
        <end position="998"/>
    </location>
</feature>
<dbReference type="SUPFAM" id="SSF82693">
    <property type="entry name" value="Multidrug efflux transporter AcrB pore domain, PN1, PN2, PC1 and PC2 subdomains"/>
    <property type="match status" value="2"/>
</dbReference>
<organism evidence="4 5">
    <name type="scientific">Scopulibacillus cellulosilyticus</name>
    <dbReference type="NCBI Taxonomy" id="2665665"/>
    <lineage>
        <taxon>Bacteria</taxon>
        <taxon>Bacillati</taxon>
        <taxon>Bacillota</taxon>
        <taxon>Bacilli</taxon>
        <taxon>Bacillales</taxon>
        <taxon>Sporolactobacillaceae</taxon>
        <taxon>Scopulibacillus</taxon>
    </lineage>
</organism>
<feature type="transmembrane region" description="Helical" evidence="3">
    <location>
        <begin position="1010"/>
        <end position="1036"/>
    </location>
</feature>
<feature type="transmembrane region" description="Helical" evidence="3">
    <location>
        <begin position="880"/>
        <end position="899"/>
    </location>
</feature>